<reference evidence="2" key="2">
    <citation type="submission" date="2020-09" db="EMBL/GenBank/DDBJ databases">
        <authorList>
            <person name="Sun Q."/>
            <person name="Zhou Y."/>
        </authorList>
    </citation>
    <scope>NUCLEOTIDE SEQUENCE</scope>
    <source>
        <strain evidence="2">CGMCC 1.15322</strain>
    </source>
</reference>
<organism evidence="2 3">
    <name type="scientific">Polaromonas eurypsychrophila</name>
    <dbReference type="NCBI Taxonomy" id="1614635"/>
    <lineage>
        <taxon>Bacteria</taxon>
        <taxon>Pseudomonadati</taxon>
        <taxon>Pseudomonadota</taxon>
        <taxon>Betaproteobacteria</taxon>
        <taxon>Burkholderiales</taxon>
        <taxon>Comamonadaceae</taxon>
        <taxon>Polaromonas</taxon>
    </lineage>
</organism>
<evidence type="ECO:0000313" key="3">
    <source>
        <dbReference type="Proteomes" id="UP000620596"/>
    </source>
</evidence>
<keyword evidence="1" id="KW-0175">Coiled coil</keyword>
<dbReference type="AlphaFoldDB" id="A0A916SMS3"/>
<comment type="caution">
    <text evidence="2">The sequence shown here is derived from an EMBL/GenBank/DDBJ whole genome shotgun (WGS) entry which is preliminary data.</text>
</comment>
<protein>
    <submittedName>
        <fullName evidence="2">Uncharacterized protein</fullName>
    </submittedName>
</protein>
<proteinExistence type="predicted"/>
<name>A0A916SMS3_9BURK</name>
<feature type="coiled-coil region" evidence="1">
    <location>
        <begin position="3"/>
        <end position="30"/>
    </location>
</feature>
<sequence length="138" mass="15294">MRESALRQQAAQYQARAEHLERVASRQAQQLGRRIDAHEKIVLGALVKKAGLAMALTIPHPNAQKEERQDNACLMPPHRGIAAESTAYDRALILGSLMWLASALHGPDDGVARVPARHRLREDGQRALDNADAQRVKR</sequence>
<reference evidence="2" key="1">
    <citation type="journal article" date="2014" name="Int. J. Syst. Evol. Microbiol.">
        <title>Complete genome sequence of Corynebacterium casei LMG S-19264T (=DSM 44701T), isolated from a smear-ripened cheese.</title>
        <authorList>
            <consortium name="US DOE Joint Genome Institute (JGI-PGF)"/>
            <person name="Walter F."/>
            <person name="Albersmeier A."/>
            <person name="Kalinowski J."/>
            <person name="Ruckert C."/>
        </authorList>
    </citation>
    <scope>NUCLEOTIDE SEQUENCE</scope>
    <source>
        <strain evidence="2">CGMCC 1.15322</strain>
    </source>
</reference>
<accession>A0A916SMS3</accession>
<evidence type="ECO:0000256" key="1">
    <source>
        <dbReference type="SAM" id="Coils"/>
    </source>
</evidence>
<keyword evidence="3" id="KW-1185">Reference proteome</keyword>
<dbReference type="EMBL" id="BMIG01000012">
    <property type="protein sequence ID" value="GGB07090.1"/>
    <property type="molecule type" value="Genomic_DNA"/>
</dbReference>
<evidence type="ECO:0000313" key="2">
    <source>
        <dbReference type="EMBL" id="GGB07090.1"/>
    </source>
</evidence>
<dbReference type="Proteomes" id="UP000620596">
    <property type="component" value="Unassembled WGS sequence"/>
</dbReference>
<gene>
    <name evidence="2" type="ORF">GCM10011496_29980</name>
</gene>